<keyword evidence="1" id="KW-0812">Transmembrane</keyword>
<feature type="transmembrane region" description="Helical" evidence="1">
    <location>
        <begin position="67"/>
        <end position="95"/>
    </location>
</feature>
<feature type="transmembrane region" description="Helical" evidence="1">
    <location>
        <begin position="23"/>
        <end position="46"/>
    </location>
</feature>
<dbReference type="EMBL" id="HBUF01446057">
    <property type="protein sequence ID" value="CAG6743314.1"/>
    <property type="molecule type" value="Transcribed_RNA"/>
</dbReference>
<sequence length="172" mass="19059">MVVLESISCVISVVIIVIEPTTLTVVTIVVVLSWSPYVVVMLYRVFVVESRIGMDASSVSEEIASLLILYHSLVVSGSLIESCIFVVVVISPLILSRWYSVLGPLFVLDICSCRLFLCTPVLVPIRVLYPRIGVVLLVEMDLLSVQDFLCIGCRIIDTFMDILAQFNFPAMI</sequence>
<organism evidence="2">
    <name type="scientific">Cacopsylla melanoneura</name>
    <dbReference type="NCBI Taxonomy" id="428564"/>
    <lineage>
        <taxon>Eukaryota</taxon>
        <taxon>Metazoa</taxon>
        <taxon>Ecdysozoa</taxon>
        <taxon>Arthropoda</taxon>
        <taxon>Hexapoda</taxon>
        <taxon>Insecta</taxon>
        <taxon>Pterygota</taxon>
        <taxon>Neoptera</taxon>
        <taxon>Paraneoptera</taxon>
        <taxon>Hemiptera</taxon>
        <taxon>Sternorrhyncha</taxon>
        <taxon>Psylloidea</taxon>
        <taxon>Psyllidae</taxon>
        <taxon>Psyllinae</taxon>
        <taxon>Cacopsylla</taxon>
    </lineage>
</organism>
<dbReference type="EMBL" id="HBUF01446056">
    <property type="protein sequence ID" value="CAG6743312.1"/>
    <property type="molecule type" value="Transcribed_RNA"/>
</dbReference>
<protein>
    <submittedName>
        <fullName evidence="2">Uncharacterized protein</fullName>
    </submittedName>
</protein>
<dbReference type="EMBL" id="HBUF01324574">
    <property type="protein sequence ID" value="CAG6695641.1"/>
    <property type="molecule type" value="Transcribed_RNA"/>
</dbReference>
<accession>A0A8D8Z9L0</accession>
<name>A0A8D8Z9L0_9HEMI</name>
<keyword evidence="1" id="KW-0472">Membrane</keyword>
<reference evidence="2" key="1">
    <citation type="submission" date="2021-05" db="EMBL/GenBank/DDBJ databases">
        <authorList>
            <person name="Alioto T."/>
            <person name="Alioto T."/>
            <person name="Gomez Garrido J."/>
        </authorList>
    </citation>
    <scope>NUCLEOTIDE SEQUENCE</scope>
</reference>
<keyword evidence="1" id="KW-1133">Transmembrane helix</keyword>
<evidence type="ECO:0000256" key="1">
    <source>
        <dbReference type="SAM" id="Phobius"/>
    </source>
</evidence>
<evidence type="ECO:0000313" key="2">
    <source>
        <dbReference type="EMBL" id="CAG6743312.1"/>
    </source>
</evidence>
<proteinExistence type="predicted"/>
<dbReference type="AlphaFoldDB" id="A0A8D8Z9L0"/>